<evidence type="ECO:0000256" key="1">
    <source>
        <dbReference type="ARBA" id="ARBA00004377"/>
    </source>
</evidence>
<feature type="domain" description="AprE-like beta-barrel" evidence="12">
    <location>
        <begin position="317"/>
        <end position="406"/>
    </location>
</feature>
<keyword evidence="10" id="KW-0175">Coiled coil</keyword>
<evidence type="ECO:0000256" key="10">
    <source>
        <dbReference type="SAM" id="Coils"/>
    </source>
</evidence>
<reference evidence="13 14" key="1">
    <citation type="submission" date="2017-09" db="EMBL/GenBank/DDBJ databases">
        <title>Sphingomonas panjinensis sp.nov., isolated from oil-contaminated soil.</title>
        <authorList>
            <person name="Wang L."/>
            <person name="Chen L."/>
        </authorList>
    </citation>
    <scope>NUCLEOTIDE SEQUENCE [LARGE SCALE GENOMIC DNA]</scope>
    <source>
        <strain evidence="13 14">FW-11</strain>
    </source>
</reference>
<evidence type="ECO:0000256" key="6">
    <source>
        <dbReference type="ARBA" id="ARBA00022692"/>
    </source>
</evidence>
<dbReference type="InterPro" id="IPR058781">
    <property type="entry name" value="HH_AprE-like"/>
</dbReference>
<keyword evidence="3 9" id="KW-0813">Transport</keyword>
<evidence type="ECO:0000256" key="9">
    <source>
        <dbReference type="RuleBase" id="RU365093"/>
    </source>
</evidence>
<evidence type="ECO:0000256" key="5">
    <source>
        <dbReference type="ARBA" id="ARBA00022519"/>
    </source>
</evidence>
<dbReference type="InterPro" id="IPR010129">
    <property type="entry name" value="T1SS_HlyD"/>
</dbReference>
<evidence type="ECO:0000256" key="7">
    <source>
        <dbReference type="ARBA" id="ARBA00022989"/>
    </source>
</evidence>
<dbReference type="InterPro" id="IPR050739">
    <property type="entry name" value="MFP"/>
</dbReference>
<dbReference type="Pfam" id="PF26002">
    <property type="entry name" value="Beta-barrel_AprE"/>
    <property type="match status" value="1"/>
</dbReference>
<proteinExistence type="inferred from homology"/>
<dbReference type="AlphaFoldDB" id="A0A2T5FTR7"/>
<name>A0A2T5FTR7_9SPHN</name>
<dbReference type="Pfam" id="PF25994">
    <property type="entry name" value="HH_AprE"/>
    <property type="match status" value="1"/>
</dbReference>
<keyword evidence="14" id="KW-1185">Reference proteome</keyword>
<comment type="similarity">
    <text evidence="2 9">Belongs to the membrane fusion protein (MFP) (TC 8.A.1) family.</text>
</comment>
<protein>
    <recommendedName>
        <fullName evidence="9">Membrane fusion protein (MFP) family protein</fullName>
    </recommendedName>
</protein>
<evidence type="ECO:0000256" key="4">
    <source>
        <dbReference type="ARBA" id="ARBA00022475"/>
    </source>
</evidence>
<dbReference type="PANTHER" id="PTHR30386">
    <property type="entry name" value="MEMBRANE FUSION SUBUNIT OF EMRAB-TOLC MULTIDRUG EFFLUX PUMP"/>
    <property type="match status" value="1"/>
</dbReference>
<keyword evidence="5 9" id="KW-0997">Cell inner membrane</keyword>
<accession>A0A2T5FTR7</accession>
<keyword evidence="6 9" id="KW-0812">Transmembrane</keyword>
<sequence length="429" mass="46805">MTSAIHDFEARQDRGASLLLYVIAAMILVTLLWAALAKVDKVTRGEGKIIPSGQVQTIQSLEGGILRHILVREGQVVAKGQALLEIDPTLLRSDLDRSQQKQAALRARIARLTAEAEGRALVLPADLPADAAALAATETALHSERQAKRQADLNVLENQLRQRAQELGEAQAQLAAAEESLALLGRQIGLIEPLVRKRFEPQTTLIELERQRAEQSGKRNQARLAIPRLQAAIAETRSQIAAKTADDRGEALAELNSATAELGELSSELPAAQNRVERTMIRSPVRGVVNRVLLTTVSGVAKPGEALIQVVPLDDTLLVEALIRPEDIAFLRPGQPARVRLTAYNFTRYGSLDARLVNIGADAIEMPKTGELRYRVQVRTRGALMDADNKPLPVIPGMVAEVDILNGKRSVLSYLIEPVIRVKSKAFRE</sequence>
<evidence type="ECO:0000313" key="13">
    <source>
        <dbReference type="EMBL" id="PTQ07465.1"/>
    </source>
</evidence>
<feature type="domain" description="AprE-like long alpha-helical hairpin" evidence="11">
    <location>
        <begin position="92"/>
        <end position="274"/>
    </location>
</feature>
<dbReference type="OrthoDB" id="9810980at2"/>
<evidence type="ECO:0000256" key="8">
    <source>
        <dbReference type="ARBA" id="ARBA00023136"/>
    </source>
</evidence>
<dbReference type="Gene3D" id="2.40.30.170">
    <property type="match status" value="1"/>
</dbReference>
<feature type="coiled-coil region" evidence="10">
    <location>
        <begin position="153"/>
        <end position="225"/>
    </location>
</feature>
<comment type="subcellular location">
    <subcellularLocation>
        <location evidence="1 9">Cell inner membrane</location>
        <topology evidence="1 9">Single-pass membrane protein</topology>
    </subcellularLocation>
</comment>
<dbReference type="EMBL" id="NWBU01000018">
    <property type="protein sequence ID" value="PTQ07465.1"/>
    <property type="molecule type" value="Genomic_DNA"/>
</dbReference>
<dbReference type="GO" id="GO:0015031">
    <property type="term" value="P:protein transport"/>
    <property type="evidence" value="ECO:0007669"/>
    <property type="project" value="InterPro"/>
</dbReference>
<dbReference type="InterPro" id="IPR058982">
    <property type="entry name" value="Beta-barrel_AprE"/>
</dbReference>
<comment type="caution">
    <text evidence="13">The sequence shown here is derived from an EMBL/GenBank/DDBJ whole genome shotgun (WGS) entry which is preliminary data.</text>
</comment>
<dbReference type="PANTHER" id="PTHR30386:SF26">
    <property type="entry name" value="TRANSPORT PROTEIN COMB"/>
    <property type="match status" value="1"/>
</dbReference>
<evidence type="ECO:0000259" key="12">
    <source>
        <dbReference type="Pfam" id="PF26002"/>
    </source>
</evidence>
<evidence type="ECO:0000259" key="11">
    <source>
        <dbReference type="Pfam" id="PF25994"/>
    </source>
</evidence>
<dbReference type="GO" id="GO:0005886">
    <property type="term" value="C:plasma membrane"/>
    <property type="evidence" value="ECO:0007669"/>
    <property type="project" value="UniProtKB-SubCell"/>
</dbReference>
<dbReference type="NCBIfam" id="TIGR01843">
    <property type="entry name" value="type_I_hlyD"/>
    <property type="match status" value="1"/>
</dbReference>
<dbReference type="PRINTS" id="PR01490">
    <property type="entry name" value="RTXTOXIND"/>
</dbReference>
<keyword evidence="8 9" id="KW-0472">Membrane</keyword>
<keyword evidence="4 9" id="KW-1003">Cell membrane</keyword>
<dbReference type="Gene3D" id="2.40.50.100">
    <property type="match status" value="1"/>
</dbReference>
<feature type="transmembrane region" description="Helical" evidence="9">
    <location>
        <begin position="18"/>
        <end position="36"/>
    </location>
</feature>
<keyword evidence="7 9" id="KW-1133">Transmembrane helix</keyword>
<evidence type="ECO:0000256" key="2">
    <source>
        <dbReference type="ARBA" id="ARBA00009477"/>
    </source>
</evidence>
<evidence type="ECO:0000256" key="3">
    <source>
        <dbReference type="ARBA" id="ARBA00022448"/>
    </source>
</evidence>
<dbReference type="SUPFAM" id="SSF111369">
    <property type="entry name" value="HlyD-like secretion proteins"/>
    <property type="match status" value="2"/>
</dbReference>
<evidence type="ECO:0000313" key="14">
    <source>
        <dbReference type="Proteomes" id="UP000244162"/>
    </source>
</evidence>
<dbReference type="Proteomes" id="UP000244162">
    <property type="component" value="Unassembled WGS sequence"/>
</dbReference>
<dbReference type="RefSeq" id="WP_107970233.1">
    <property type="nucleotide sequence ID" value="NZ_NWBU01000018.1"/>
</dbReference>
<organism evidence="13 14">
    <name type="scientific">Sphingomonas oleivorans</name>
    <dbReference type="NCBI Taxonomy" id="1735121"/>
    <lineage>
        <taxon>Bacteria</taxon>
        <taxon>Pseudomonadati</taxon>
        <taxon>Pseudomonadota</taxon>
        <taxon>Alphaproteobacteria</taxon>
        <taxon>Sphingomonadales</taxon>
        <taxon>Sphingomonadaceae</taxon>
        <taxon>Sphingomonas</taxon>
    </lineage>
</organism>
<gene>
    <name evidence="13" type="ORF">CLG96_18185</name>
</gene>